<feature type="region of interest" description="Disordered" evidence="1">
    <location>
        <begin position="151"/>
        <end position="178"/>
    </location>
</feature>
<protein>
    <submittedName>
        <fullName evidence="2">Uncharacterized protein</fullName>
    </submittedName>
</protein>
<dbReference type="AlphaFoldDB" id="A0A165SXD2"/>
<reference evidence="2 3" key="1">
    <citation type="journal article" date="2016" name="Mol. Biol. Evol.">
        <title>Comparative Genomics of Early-Diverging Mushroom-Forming Fungi Provides Insights into the Origins of Lignocellulose Decay Capabilities.</title>
        <authorList>
            <person name="Nagy L.G."/>
            <person name="Riley R."/>
            <person name="Tritt A."/>
            <person name="Adam C."/>
            <person name="Daum C."/>
            <person name="Floudas D."/>
            <person name="Sun H."/>
            <person name="Yadav J.S."/>
            <person name="Pangilinan J."/>
            <person name="Larsson K.H."/>
            <person name="Matsuura K."/>
            <person name="Barry K."/>
            <person name="Labutti K."/>
            <person name="Kuo R."/>
            <person name="Ohm R.A."/>
            <person name="Bhattacharya S.S."/>
            <person name="Shirouzu T."/>
            <person name="Yoshinaga Y."/>
            <person name="Martin F.M."/>
            <person name="Grigoriev I.V."/>
            <person name="Hibbett D.S."/>
        </authorList>
    </citation>
    <scope>NUCLEOTIDE SEQUENCE [LARGE SCALE GENOMIC DNA]</scope>
    <source>
        <strain evidence="2 3">L-15889</strain>
    </source>
</reference>
<dbReference type="Proteomes" id="UP000076727">
    <property type="component" value="Unassembled WGS sequence"/>
</dbReference>
<sequence>MSWVTGAQRSDGMGGGEARRLVVLHGQPVEVERVRALELDPRAVARGRDRRDRLHPAPNKMCSAHPISHPFVTDKSTTGKERGGEGEGHAPVVVHDELVRRDVHLRARELELAAARGEAARDARGRPRAVGLAPAARDDLRRAVHVHVWPRKVEQPDDGAAGGDDGERGGGHLCGVSS</sequence>
<gene>
    <name evidence="2" type="ORF">DAEQUDRAFT_593573</name>
</gene>
<feature type="compositionally biased region" description="Basic and acidic residues" evidence="1">
    <location>
        <begin position="77"/>
        <end position="95"/>
    </location>
</feature>
<feature type="region of interest" description="Disordered" evidence="1">
    <location>
        <begin position="52"/>
        <end position="95"/>
    </location>
</feature>
<evidence type="ECO:0000256" key="1">
    <source>
        <dbReference type="SAM" id="MobiDB-lite"/>
    </source>
</evidence>
<evidence type="ECO:0000313" key="2">
    <source>
        <dbReference type="EMBL" id="KZT72627.1"/>
    </source>
</evidence>
<evidence type="ECO:0000313" key="3">
    <source>
        <dbReference type="Proteomes" id="UP000076727"/>
    </source>
</evidence>
<name>A0A165SXD2_9APHY</name>
<dbReference type="EMBL" id="KV429040">
    <property type="protein sequence ID" value="KZT72627.1"/>
    <property type="molecule type" value="Genomic_DNA"/>
</dbReference>
<organism evidence="2 3">
    <name type="scientific">Daedalea quercina L-15889</name>
    <dbReference type="NCBI Taxonomy" id="1314783"/>
    <lineage>
        <taxon>Eukaryota</taxon>
        <taxon>Fungi</taxon>
        <taxon>Dikarya</taxon>
        <taxon>Basidiomycota</taxon>
        <taxon>Agaricomycotina</taxon>
        <taxon>Agaricomycetes</taxon>
        <taxon>Polyporales</taxon>
        <taxon>Fomitopsis</taxon>
    </lineage>
</organism>
<keyword evidence="3" id="KW-1185">Reference proteome</keyword>
<accession>A0A165SXD2</accession>
<proteinExistence type="predicted"/>